<feature type="region of interest" description="Disordered" evidence="2">
    <location>
        <begin position="293"/>
        <end position="323"/>
    </location>
</feature>
<protein>
    <recommendedName>
        <fullName evidence="5">Translation initiation factor eIF4e</fullName>
    </recommendedName>
</protein>
<dbReference type="Pfam" id="PF01652">
    <property type="entry name" value="IF4E"/>
    <property type="match status" value="1"/>
</dbReference>
<dbReference type="EMBL" id="JAACJM010000066">
    <property type="protein sequence ID" value="KAF5352314.1"/>
    <property type="molecule type" value="Genomic_DNA"/>
</dbReference>
<dbReference type="SUPFAM" id="SSF55418">
    <property type="entry name" value="eIF4e-like"/>
    <property type="match status" value="1"/>
</dbReference>
<evidence type="ECO:0000256" key="1">
    <source>
        <dbReference type="RuleBase" id="RU004374"/>
    </source>
</evidence>
<evidence type="ECO:0000313" key="4">
    <source>
        <dbReference type="Proteomes" id="UP000559256"/>
    </source>
</evidence>
<dbReference type="GO" id="GO:0000340">
    <property type="term" value="F:RNA 7-methylguanosine cap binding"/>
    <property type="evidence" value="ECO:0007669"/>
    <property type="project" value="TreeGrafter"/>
</dbReference>
<dbReference type="Proteomes" id="UP000559256">
    <property type="component" value="Unassembled WGS sequence"/>
</dbReference>
<dbReference type="PANTHER" id="PTHR11960:SF73">
    <property type="entry name" value="TRANSLATION INITIATION FACTOR 4E, PUTATIVE-RELATED"/>
    <property type="match status" value="1"/>
</dbReference>
<feature type="region of interest" description="Disordered" evidence="2">
    <location>
        <begin position="239"/>
        <end position="262"/>
    </location>
</feature>
<feature type="region of interest" description="Disordered" evidence="2">
    <location>
        <begin position="135"/>
        <end position="189"/>
    </location>
</feature>
<name>A0A8H5D3A7_9AGAR</name>
<feature type="compositionally biased region" description="Gly residues" evidence="2">
    <location>
        <begin position="542"/>
        <end position="553"/>
    </location>
</feature>
<feature type="compositionally biased region" description="Low complexity" evidence="2">
    <location>
        <begin position="135"/>
        <end position="146"/>
    </location>
</feature>
<feature type="compositionally biased region" description="Polar residues" evidence="2">
    <location>
        <begin position="61"/>
        <end position="95"/>
    </location>
</feature>
<evidence type="ECO:0008006" key="5">
    <source>
        <dbReference type="Google" id="ProtNLM"/>
    </source>
</evidence>
<comment type="caution">
    <text evidence="3">The sequence shown here is derived from an EMBL/GenBank/DDBJ whole genome shotgun (WGS) entry which is preliminary data.</text>
</comment>
<gene>
    <name evidence="3" type="ORF">D9758_011982</name>
</gene>
<keyword evidence="4" id="KW-1185">Reference proteome</keyword>
<feature type="region of interest" description="Disordered" evidence="2">
    <location>
        <begin position="1"/>
        <end position="115"/>
    </location>
</feature>
<reference evidence="3 4" key="1">
    <citation type="journal article" date="2020" name="ISME J.">
        <title>Uncovering the hidden diversity of litter-decomposition mechanisms in mushroom-forming fungi.</title>
        <authorList>
            <person name="Floudas D."/>
            <person name="Bentzer J."/>
            <person name="Ahren D."/>
            <person name="Johansson T."/>
            <person name="Persson P."/>
            <person name="Tunlid A."/>
        </authorList>
    </citation>
    <scope>NUCLEOTIDE SEQUENCE [LARGE SCALE GENOMIC DNA]</scope>
    <source>
        <strain evidence="3 4">CBS 291.85</strain>
    </source>
</reference>
<feature type="region of interest" description="Disordered" evidence="2">
    <location>
        <begin position="533"/>
        <end position="576"/>
    </location>
</feature>
<sequence length="622" mass="64843">MSRDQPTPLEQRPHLPRHSSNQRACAPRLPNTFRALSLPPPLTMSSTTSSAPSTTSNSNTDGSASRSRTTSNRLPSLNQLAARINISNTSDPNAANGTNVSGVGSGSSEAGFPTNAPRPRLAAFALRTNSNVSLSATSASSGDSMAVNPPGTRSGSPMALSVSSVGSSTTASSVNGDGTEDGESGGEPLTSEKLEKLNEATGSNVTPIPADKKMVKGYKNIPSLDAIAKFAMQRNRTLSVDGSAKPPEPEMIEDPKTPGIQVKAPEHPLQYPWTIYHDTKAKFPFTPATASLDSASTGANSAGTGSGTAPSQPSSASFSTSEFAHHAPESTDYEAGLTVIGSFTTVEAFCRYFNWLKPPSKLERNSNYHLFKSGIKPMWEDPANANGGKWVLTMKNNPALLDRCWSWVAMALVGEELEEGADEICGAVVSLRSKVDRIQIWTRKKDDVERLNGIGKKLVKLLDVSEADGIGLEFQYNTDDRPLPNKFLSIQAMPGTGLQTKFYRGHLGVERLGALGNFGGAAGGGPVGGGVSLGGHRVSSVGGPGAGAGGEGDGAQVQGQGQNQSGPLSAGAGTGRGPGGAGFWKLWSWRTYILGGRVGGDEPRTSAVLVLVLVLGLDWVGA</sequence>
<dbReference type="InterPro" id="IPR001040">
    <property type="entry name" value="TIF_eIF_4E"/>
</dbReference>
<dbReference type="Gene3D" id="3.30.760.10">
    <property type="entry name" value="RNA Cap, Translation Initiation Factor Eif4e"/>
    <property type="match status" value="1"/>
</dbReference>
<dbReference type="OrthoDB" id="590761at2759"/>
<dbReference type="AlphaFoldDB" id="A0A8H5D3A7"/>
<keyword evidence="1" id="KW-0648">Protein biosynthesis</keyword>
<proteinExistence type="inferred from homology"/>
<keyword evidence="1" id="KW-0396">Initiation factor</keyword>
<feature type="compositionally biased region" description="Low complexity" evidence="2">
    <location>
        <begin position="43"/>
        <end position="60"/>
    </location>
</feature>
<feature type="compositionally biased region" description="Low complexity" evidence="2">
    <location>
        <begin position="96"/>
        <end position="108"/>
    </location>
</feature>
<accession>A0A8H5D3A7</accession>
<dbReference type="PANTHER" id="PTHR11960">
    <property type="entry name" value="EUKARYOTIC TRANSLATION INITIATION FACTOR 4E RELATED"/>
    <property type="match status" value="1"/>
</dbReference>
<evidence type="ECO:0000256" key="2">
    <source>
        <dbReference type="SAM" id="MobiDB-lite"/>
    </source>
</evidence>
<dbReference type="GO" id="GO:0016281">
    <property type="term" value="C:eukaryotic translation initiation factor 4F complex"/>
    <property type="evidence" value="ECO:0007669"/>
    <property type="project" value="TreeGrafter"/>
</dbReference>
<evidence type="ECO:0000313" key="3">
    <source>
        <dbReference type="EMBL" id="KAF5352314.1"/>
    </source>
</evidence>
<feature type="compositionally biased region" description="Low complexity" evidence="2">
    <location>
        <begin position="294"/>
        <end position="322"/>
    </location>
</feature>
<organism evidence="3 4">
    <name type="scientific">Tetrapyrgos nigripes</name>
    <dbReference type="NCBI Taxonomy" id="182062"/>
    <lineage>
        <taxon>Eukaryota</taxon>
        <taxon>Fungi</taxon>
        <taxon>Dikarya</taxon>
        <taxon>Basidiomycota</taxon>
        <taxon>Agaricomycotina</taxon>
        <taxon>Agaricomycetes</taxon>
        <taxon>Agaricomycetidae</taxon>
        <taxon>Agaricales</taxon>
        <taxon>Marasmiineae</taxon>
        <taxon>Marasmiaceae</taxon>
        <taxon>Tetrapyrgos</taxon>
    </lineage>
</organism>
<feature type="compositionally biased region" description="Low complexity" evidence="2">
    <location>
        <begin position="554"/>
        <end position="566"/>
    </location>
</feature>
<dbReference type="InterPro" id="IPR023398">
    <property type="entry name" value="TIF_eIF4e-like"/>
</dbReference>
<dbReference type="GO" id="GO:0003743">
    <property type="term" value="F:translation initiation factor activity"/>
    <property type="evidence" value="ECO:0007669"/>
    <property type="project" value="UniProtKB-KW"/>
</dbReference>
<comment type="similarity">
    <text evidence="1">Belongs to the eukaryotic initiation factor 4E family.</text>
</comment>
<feature type="compositionally biased region" description="Low complexity" evidence="2">
    <location>
        <begin position="161"/>
        <end position="177"/>
    </location>
</feature>
<keyword evidence="1" id="KW-0694">RNA-binding</keyword>